<feature type="region of interest" description="Disordered" evidence="1">
    <location>
        <begin position="1"/>
        <end position="20"/>
    </location>
</feature>
<organism evidence="2 3">
    <name type="scientific">Gossypium barbadense</name>
    <name type="common">Sea Island cotton</name>
    <name type="synonym">Hibiscus barbadensis</name>
    <dbReference type="NCBI Taxonomy" id="3634"/>
    <lineage>
        <taxon>Eukaryota</taxon>
        <taxon>Viridiplantae</taxon>
        <taxon>Streptophyta</taxon>
        <taxon>Embryophyta</taxon>
        <taxon>Tracheophyta</taxon>
        <taxon>Spermatophyta</taxon>
        <taxon>Magnoliopsida</taxon>
        <taxon>eudicotyledons</taxon>
        <taxon>Gunneridae</taxon>
        <taxon>Pentapetalae</taxon>
        <taxon>rosids</taxon>
        <taxon>malvids</taxon>
        <taxon>Malvales</taxon>
        <taxon>Malvaceae</taxon>
        <taxon>Malvoideae</taxon>
        <taxon>Gossypium</taxon>
    </lineage>
</organism>
<reference evidence="2 3" key="1">
    <citation type="submission" date="2015-01" db="EMBL/GenBank/DDBJ databases">
        <title>Genome of allotetraploid Gossypium barbadense reveals genomic plasticity and fiber elongation in cotton evolution.</title>
        <authorList>
            <person name="Chen X."/>
            <person name="Liu X."/>
            <person name="Zhao B."/>
            <person name="Zheng H."/>
            <person name="Hu Y."/>
            <person name="Lu G."/>
            <person name="Yang C."/>
            <person name="Chen J."/>
            <person name="Shan C."/>
            <person name="Zhang L."/>
            <person name="Zhou Y."/>
            <person name="Wang L."/>
            <person name="Guo W."/>
            <person name="Bai Y."/>
            <person name="Ruan J."/>
            <person name="Shangguan X."/>
            <person name="Mao Y."/>
            <person name="Jiang J."/>
            <person name="Zhu Y."/>
            <person name="Lei J."/>
            <person name="Kang H."/>
            <person name="Chen S."/>
            <person name="He X."/>
            <person name="Wang R."/>
            <person name="Wang Y."/>
            <person name="Chen J."/>
            <person name="Wang L."/>
            <person name="Yu S."/>
            <person name="Wang B."/>
            <person name="Wei J."/>
            <person name="Song S."/>
            <person name="Lu X."/>
            <person name="Gao Z."/>
            <person name="Gu W."/>
            <person name="Deng X."/>
            <person name="Ma D."/>
            <person name="Wang S."/>
            <person name="Liang W."/>
            <person name="Fang L."/>
            <person name="Cai C."/>
            <person name="Zhu X."/>
            <person name="Zhou B."/>
            <person name="Zhang Y."/>
            <person name="Chen Z."/>
            <person name="Xu S."/>
            <person name="Zhu R."/>
            <person name="Wang S."/>
            <person name="Zhang T."/>
            <person name="Zhao G."/>
        </authorList>
    </citation>
    <scope>NUCLEOTIDE SEQUENCE [LARGE SCALE GENOMIC DNA]</scope>
    <source>
        <strain evidence="3">cv. Xinhai21</strain>
        <tissue evidence="2">Leaf</tissue>
    </source>
</reference>
<evidence type="ECO:0000313" key="3">
    <source>
        <dbReference type="Proteomes" id="UP000239757"/>
    </source>
</evidence>
<dbReference type="Proteomes" id="UP000239757">
    <property type="component" value="Unassembled WGS sequence"/>
</dbReference>
<evidence type="ECO:0000313" key="2">
    <source>
        <dbReference type="EMBL" id="PPS09256.1"/>
    </source>
</evidence>
<accession>A0A2P5Y132</accession>
<protein>
    <submittedName>
        <fullName evidence="2">Uncharacterized protein</fullName>
    </submittedName>
</protein>
<name>A0A2P5Y132_GOSBA</name>
<evidence type="ECO:0000256" key="1">
    <source>
        <dbReference type="SAM" id="MobiDB-lite"/>
    </source>
</evidence>
<dbReference type="AlphaFoldDB" id="A0A2P5Y132"/>
<feature type="compositionally biased region" description="Basic and acidic residues" evidence="1">
    <location>
        <begin position="1"/>
        <end position="11"/>
    </location>
</feature>
<dbReference type="EMBL" id="KZ663882">
    <property type="protein sequence ID" value="PPS09256.1"/>
    <property type="molecule type" value="Genomic_DNA"/>
</dbReference>
<proteinExistence type="predicted"/>
<sequence length="82" mass="9171">MHKGKRPDSSHGGRLAEGLAPNVWEGLQGPTFTSEEGLQKGPYFYTWGKAYKMSYFQCMGEAYGEPTFIHTGRLMECPTPKP</sequence>
<gene>
    <name evidence="2" type="ORF">GOBAR_AA11386</name>
</gene>